<reference evidence="2 3" key="1">
    <citation type="journal article" date="2016" name="Nat. Commun.">
        <title>Thousands of microbial genomes shed light on interconnected biogeochemical processes in an aquifer system.</title>
        <authorList>
            <person name="Anantharaman K."/>
            <person name="Brown C.T."/>
            <person name="Hug L.A."/>
            <person name="Sharon I."/>
            <person name="Castelle C.J."/>
            <person name="Probst A.J."/>
            <person name="Thomas B.C."/>
            <person name="Singh A."/>
            <person name="Wilkins M.J."/>
            <person name="Karaoz U."/>
            <person name="Brodie E.L."/>
            <person name="Williams K.H."/>
            <person name="Hubbard S.S."/>
            <person name="Banfield J.F."/>
        </authorList>
    </citation>
    <scope>NUCLEOTIDE SEQUENCE [LARGE SCALE GENOMIC DNA]</scope>
</reference>
<feature type="domain" description="Serine aminopeptidase S33" evidence="1">
    <location>
        <begin position="37"/>
        <end position="164"/>
    </location>
</feature>
<proteinExistence type="predicted"/>
<dbReference type="InterPro" id="IPR050266">
    <property type="entry name" value="AB_hydrolase_sf"/>
</dbReference>
<dbReference type="PANTHER" id="PTHR43798">
    <property type="entry name" value="MONOACYLGLYCEROL LIPASE"/>
    <property type="match status" value="1"/>
</dbReference>
<dbReference type="SUPFAM" id="SSF53474">
    <property type="entry name" value="alpha/beta-Hydrolases"/>
    <property type="match status" value="1"/>
</dbReference>
<organism evidence="2 3">
    <name type="scientific">Candidatus Ryanbacteria bacterium RIFCSPHIGHO2_01_45_13</name>
    <dbReference type="NCBI Taxonomy" id="1802112"/>
    <lineage>
        <taxon>Bacteria</taxon>
        <taxon>Candidatus Ryaniibacteriota</taxon>
    </lineage>
</organism>
<dbReference type="PANTHER" id="PTHR43798:SF5">
    <property type="entry name" value="MONOACYLGLYCEROL LIPASE ABHD6"/>
    <property type="match status" value="1"/>
</dbReference>
<evidence type="ECO:0000313" key="3">
    <source>
        <dbReference type="Proteomes" id="UP000176700"/>
    </source>
</evidence>
<dbReference type="InterPro" id="IPR022742">
    <property type="entry name" value="Hydrolase_4"/>
</dbReference>
<dbReference type="GO" id="GO:0016020">
    <property type="term" value="C:membrane"/>
    <property type="evidence" value="ECO:0007669"/>
    <property type="project" value="TreeGrafter"/>
</dbReference>
<dbReference type="EMBL" id="MHNI01000013">
    <property type="protein sequence ID" value="OGZ42811.1"/>
    <property type="molecule type" value="Genomic_DNA"/>
</dbReference>
<dbReference type="GO" id="GO:0046464">
    <property type="term" value="P:acylglycerol catabolic process"/>
    <property type="evidence" value="ECO:0007669"/>
    <property type="project" value="TreeGrafter"/>
</dbReference>
<evidence type="ECO:0000259" key="1">
    <source>
        <dbReference type="Pfam" id="PF12146"/>
    </source>
</evidence>
<dbReference type="GO" id="GO:0047372">
    <property type="term" value="F:monoacylglycerol lipase activity"/>
    <property type="evidence" value="ECO:0007669"/>
    <property type="project" value="TreeGrafter"/>
</dbReference>
<evidence type="ECO:0000313" key="2">
    <source>
        <dbReference type="EMBL" id="OGZ42811.1"/>
    </source>
</evidence>
<protein>
    <recommendedName>
        <fullName evidence="1">Serine aminopeptidase S33 domain-containing protein</fullName>
    </recommendedName>
</protein>
<dbReference type="AlphaFoldDB" id="A0A1G2FZ11"/>
<comment type="caution">
    <text evidence="2">The sequence shown here is derived from an EMBL/GenBank/DDBJ whole genome shotgun (WGS) entry which is preliminary data.</text>
</comment>
<dbReference type="InterPro" id="IPR029058">
    <property type="entry name" value="AB_hydrolase_fold"/>
</dbReference>
<sequence length="228" mass="25415">MISQLTVKQESVRSIKLKTADGVEIVGDYFSGVTDRGVLLLHMMPETRESWDEFALMLQEHGYHVLTIDLRGHGESEKGPDGYKRFSDQDHQSSRLDVDAAVDFLTASGAKHVFLIGASIGANLALQHLCSHTEIPAAVLFSPGLDYKGIETLPLVKKLNPRQAAFFVGSRDDIRKDGWSNAEMVEELYKNCSGECDIKIFDDAGHGITILKRYPSFAEEIMEWLEGR</sequence>
<gene>
    <name evidence="2" type="ORF">A2W41_00645</name>
</gene>
<name>A0A1G2FZ11_9BACT</name>
<dbReference type="Gene3D" id="3.40.50.1820">
    <property type="entry name" value="alpha/beta hydrolase"/>
    <property type="match status" value="1"/>
</dbReference>
<dbReference type="Pfam" id="PF12146">
    <property type="entry name" value="Hydrolase_4"/>
    <property type="match status" value="1"/>
</dbReference>
<accession>A0A1G2FZ11</accession>
<dbReference type="Proteomes" id="UP000176700">
    <property type="component" value="Unassembled WGS sequence"/>
</dbReference>